<feature type="region of interest" description="Disordered" evidence="2">
    <location>
        <begin position="47"/>
        <end position="66"/>
    </location>
</feature>
<keyword evidence="1" id="KW-0175">Coiled coil</keyword>
<feature type="compositionally biased region" description="Polar residues" evidence="2">
    <location>
        <begin position="459"/>
        <end position="469"/>
    </location>
</feature>
<reference evidence="3" key="1">
    <citation type="submission" date="2022-10" db="EMBL/GenBank/DDBJ databases">
        <title>Adaptive evolution leads to modifications in subtelomeric GC content in a zoonotic Cryptosporidium species.</title>
        <authorList>
            <person name="Li J."/>
            <person name="Feng Y."/>
            <person name="Xiao L."/>
        </authorList>
    </citation>
    <scope>NUCLEOTIDE SEQUENCE</scope>
    <source>
        <strain evidence="3">25894</strain>
    </source>
</reference>
<feature type="region of interest" description="Disordered" evidence="2">
    <location>
        <begin position="412"/>
        <end position="433"/>
    </location>
</feature>
<evidence type="ECO:0000256" key="1">
    <source>
        <dbReference type="SAM" id="Coils"/>
    </source>
</evidence>
<protein>
    <submittedName>
        <fullName evidence="3">Coiled coil protein</fullName>
    </submittedName>
</protein>
<keyword evidence="4" id="KW-1185">Reference proteome</keyword>
<feature type="region of interest" description="Disordered" evidence="2">
    <location>
        <begin position="457"/>
        <end position="498"/>
    </location>
</feature>
<dbReference type="EMBL" id="JAPCXB010000129">
    <property type="protein sequence ID" value="KAJ1606857.1"/>
    <property type="molecule type" value="Genomic_DNA"/>
</dbReference>
<evidence type="ECO:0000313" key="3">
    <source>
        <dbReference type="EMBL" id="KAJ1606857.1"/>
    </source>
</evidence>
<feature type="region of interest" description="Disordered" evidence="2">
    <location>
        <begin position="518"/>
        <end position="582"/>
    </location>
</feature>
<feature type="coiled-coil region" evidence="1">
    <location>
        <begin position="360"/>
        <end position="412"/>
    </location>
</feature>
<accession>A0ABQ8P6G6</accession>
<feature type="region of interest" description="Disordered" evidence="2">
    <location>
        <begin position="603"/>
        <end position="630"/>
    </location>
</feature>
<comment type="caution">
    <text evidence="3">The sequence shown here is derived from an EMBL/GenBank/DDBJ whole genome shotgun (WGS) entry which is preliminary data.</text>
</comment>
<feature type="compositionally biased region" description="Basic and acidic residues" evidence="2">
    <location>
        <begin position="520"/>
        <end position="542"/>
    </location>
</feature>
<feature type="compositionally biased region" description="Low complexity" evidence="2">
    <location>
        <begin position="573"/>
        <end position="582"/>
    </location>
</feature>
<dbReference type="Proteomes" id="UP001071777">
    <property type="component" value="Unassembled WGS sequence"/>
</dbReference>
<gene>
    <name evidence="3" type="ORF">OJ252_3042</name>
</gene>
<organism evidence="3 4">
    <name type="scientific">Cryptosporidium canis</name>
    <dbReference type="NCBI Taxonomy" id="195482"/>
    <lineage>
        <taxon>Eukaryota</taxon>
        <taxon>Sar</taxon>
        <taxon>Alveolata</taxon>
        <taxon>Apicomplexa</taxon>
        <taxon>Conoidasida</taxon>
        <taxon>Coccidia</taxon>
        <taxon>Eucoccidiorida</taxon>
        <taxon>Eimeriorina</taxon>
        <taxon>Cryptosporidiidae</taxon>
        <taxon>Cryptosporidium</taxon>
    </lineage>
</organism>
<evidence type="ECO:0000256" key="2">
    <source>
        <dbReference type="SAM" id="MobiDB-lite"/>
    </source>
</evidence>
<sequence length="667" mass="71510">MIPNRPKFEFGGLSLGSETVRVGWGALSTLNSALDGVKKVANDVANFGGGSGGGGEEEQIGSRGQRREALTRVEVGQVYGRMRSDLRLMQVFESSETRSMGALEIVSASNSVDFSRLSVRWRRKLGDRMVDLGGGGDSLAHELTADDVGSTIIVEICPKEEGANTLNVTYGEFGPIEMDETTRIALSKSLKTGQIRFPVQIVGDELDGLSSPYSVSRDSGGGESSGSGTRDILVVTNDDVRVIRNGMSSCSSSFEKSLEWSAKYFGGNIHVILSNSSMKEFTLCSGFDTHRQRISVKATSRSARDIAALTIRCLSIRHSVSLEAIIGGGLCWDLGGGDGSQSPGKLETDNGKRMSVLAYLGRLENEIADLENGRERLNEDKRLLQREKALLENELAETISAYQDIIAQYQKEREAQTGSDSSSASQSRDCRSPHRLAGELETENLQETGGLNLGLAAARQTSQSQSGANPSLLHGYSGTYPSRHVEKGSLGGEPSHQAQTEIKRLQEENASLKLSISQLKSEKEHEREGGSEEAGGEAREGGVHQVAGAGERSVWPEYGGGEQGPEPHPGAPEPEFGEAAGYPDTVHRKVQAAQGLLCPQAGFREAEGAAQPAEQETGTSVSQSPGAEEISKLRAELEDTKKANTELHQTVAQLKSRVRRLAMVNSS</sequence>
<name>A0ABQ8P6G6_9CRYT</name>
<proteinExistence type="predicted"/>
<feature type="coiled-coil region" evidence="1">
    <location>
        <begin position="630"/>
        <end position="657"/>
    </location>
</feature>
<evidence type="ECO:0000313" key="4">
    <source>
        <dbReference type="Proteomes" id="UP001071777"/>
    </source>
</evidence>